<dbReference type="HOGENOM" id="CLU_123235_3_2_9"/>
<dbReference type="OrthoDB" id="6578004at2"/>
<protein>
    <submittedName>
        <fullName evidence="3">PTS Man IIA</fullName>
    </submittedName>
</protein>
<sequence length="142" mass="15922">MQPKILIATHGKMASGLQSSLEILTHQGSACQIIDAYVTSADYTDQITDFINSVSSDEQGFIFTDLYGGSVNQKVTSQLLSHHCTNIFLITNINLAVIMSIILTKQRWTLSQVQELVHHLDCQVRVVDFKQMQSDLNVDDFF</sequence>
<dbReference type="AlphaFoldDB" id="A0A0F4LTP1"/>
<dbReference type="InterPro" id="IPR036662">
    <property type="entry name" value="PTS_EIIA_man-typ_sf"/>
</dbReference>
<dbReference type="GO" id="GO:0009401">
    <property type="term" value="P:phosphoenolpyruvate-dependent sugar phosphotransferase system"/>
    <property type="evidence" value="ECO:0007669"/>
    <property type="project" value="InterPro"/>
</dbReference>
<dbReference type="PANTHER" id="PTHR33799">
    <property type="entry name" value="PTS PERMEASE-RELATED-RELATED"/>
    <property type="match status" value="1"/>
</dbReference>
<dbReference type="RefSeq" id="WP_046316769.1">
    <property type="nucleotide sequence ID" value="NZ_JAMBJK010000031.1"/>
</dbReference>
<proteinExistence type="predicted"/>
<gene>
    <name evidence="3" type="ORF">JG30_10230</name>
</gene>
<dbReference type="STRING" id="1218492.JG30_10230"/>
<keyword evidence="4" id="KW-1185">Reference proteome</keyword>
<dbReference type="PATRIC" id="fig|1218492.5.peg.1165"/>
<dbReference type="Gene3D" id="3.40.50.510">
    <property type="entry name" value="Phosphotransferase system, mannose-type IIA component"/>
    <property type="match status" value="1"/>
</dbReference>
<dbReference type="GO" id="GO:0016740">
    <property type="term" value="F:transferase activity"/>
    <property type="evidence" value="ECO:0007669"/>
    <property type="project" value="UniProtKB-KW"/>
</dbReference>
<keyword evidence="1" id="KW-0808">Transferase</keyword>
<comment type="caution">
    <text evidence="3">The sequence shown here is derived from an EMBL/GenBank/DDBJ whole genome shotgun (WGS) entry which is preliminary data.</text>
</comment>
<dbReference type="Proteomes" id="UP000033558">
    <property type="component" value="Unassembled WGS sequence"/>
</dbReference>
<evidence type="ECO:0000313" key="4">
    <source>
        <dbReference type="Proteomes" id="UP000033558"/>
    </source>
</evidence>
<dbReference type="EMBL" id="JXJQ01000008">
    <property type="protein sequence ID" value="KJY61965.1"/>
    <property type="molecule type" value="Genomic_DNA"/>
</dbReference>
<evidence type="ECO:0000259" key="2">
    <source>
        <dbReference type="PROSITE" id="PS51096"/>
    </source>
</evidence>
<evidence type="ECO:0000256" key="1">
    <source>
        <dbReference type="ARBA" id="ARBA00022679"/>
    </source>
</evidence>
<reference evidence="3 4" key="1">
    <citation type="submission" date="2015-01" db="EMBL/GenBank/DDBJ databases">
        <title>Comparative genomics of the lactic acid bacteria isolated from the honey bee gut.</title>
        <authorList>
            <person name="Ellegaard K.M."/>
            <person name="Tamarit D."/>
            <person name="Javelind E."/>
            <person name="Olofsson T."/>
            <person name="Andersson S.G."/>
            <person name="Vasquez A."/>
        </authorList>
    </citation>
    <scope>NUCLEOTIDE SEQUENCE [LARGE SCALE GENOMIC DNA]</scope>
    <source>
        <strain evidence="3 4">Bin4</strain>
    </source>
</reference>
<organism evidence="3 4">
    <name type="scientific">Bombilactobacillus mellifer</name>
    <dbReference type="NCBI Taxonomy" id="1218492"/>
    <lineage>
        <taxon>Bacteria</taxon>
        <taxon>Bacillati</taxon>
        <taxon>Bacillota</taxon>
        <taxon>Bacilli</taxon>
        <taxon>Lactobacillales</taxon>
        <taxon>Lactobacillaceae</taxon>
        <taxon>Bombilactobacillus</taxon>
    </lineage>
</organism>
<dbReference type="InterPro" id="IPR051471">
    <property type="entry name" value="Bacterial_PTS_sugar_comp"/>
</dbReference>
<accession>A0A0F4LTP1</accession>
<feature type="domain" description="PTS EIIA type-4" evidence="2">
    <location>
        <begin position="2"/>
        <end position="132"/>
    </location>
</feature>
<evidence type="ECO:0000313" key="3">
    <source>
        <dbReference type="EMBL" id="KJY61965.1"/>
    </source>
</evidence>
<dbReference type="GO" id="GO:0016020">
    <property type="term" value="C:membrane"/>
    <property type="evidence" value="ECO:0007669"/>
    <property type="project" value="InterPro"/>
</dbReference>
<dbReference type="PROSITE" id="PS51096">
    <property type="entry name" value="PTS_EIIA_TYPE_4"/>
    <property type="match status" value="1"/>
</dbReference>
<dbReference type="SUPFAM" id="SSF53062">
    <property type="entry name" value="PTS system fructose IIA component-like"/>
    <property type="match status" value="1"/>
</dbReference>
<name>A0A0F4LTP1_9LACO</name>
<dbReference type="InterPro" id="IPR004701">
    <property type="entry name" value="PTS_EIIA_man-typ"/>
</dbReference>
<dbReference type="PANTHER" id="PTHR33799:SF1">
    <property type="entry name" value="PTS SYSTEM MANNOSE-SPECIFIC EIIAB COMPONENT-RELATED"/>
    <property type="match status" value="1"/>
</dbReference>
<dbReference type="Pfam" id="PF03610">
    <property type="entry name" value="EIIA-man"/>
    <property type="match status" value="1"/>
</dbReference>